<keyword evidence="1" id="KW-0472">Membrane</keyword>
<reference evidence="3" key="1">
    <citation type="submission" date="2017-02" db="UniProtKB">
        <authorList>
            <consortium name="WormBaseParasite"/>
        </authorList>
    </citation>
    <scope>IDENTIFICATION</scope>
</reference>
<dbReference type="WBParaSite" id="ALUE_0002341801-mRNA-1">
    <property type="protein sequence ID" value="ALUE_0002341801-mRNA-1"/>
    <property type="gene ID" value="ALUE_0002341801"/>
</dbReference>
<evidence type="ECO:0000256" key="1">
    <source>
        <dbReference type="SAM" id="Phobius"/>
    </source>
</evidence>
<dbReference type="Proteomes" id="UP000036681">
    <property type="component" value="Unplaced"/>
</dbReference>
<dbReference type="AlphaFoldDB" id="A0A0M3IXE0"/>
<organism evidence="2 3">
    <name type="scientific">Ascaris lumbricoides</name>
    <name type="common">Giant roundworm</name>
    <dbReference type="NCBI Taxonomy" id="6252"/>
    <lineage>
        <taxon>Eukaryota</taxon>
        <taxon>Metazoa</taxon>
        <taxon>Ecdysozoa</taxon>
        <taxon>Nematoda</taxon>
        <taxon>Chromadorea</taxon>
        <taxon>Rhabditida</taxon>
        <taxon>Spirurina</taxon>
        <taxon>Ascaridomorpha</taxon>
        <taxon>Ascaridoidea</taxon>
        <taxon>Ascarididae</taxon>
        <taxon>Ascaris</taxon>
    </lineage>
</organism>
<accession>A0A0M3IXE0</accession>
<evidence type="ECO:0000313" key="3">
    <source>
        <dbReference type="WBParaSite" id="ALUE_0002341801-mRNA-1"/>
    </source>
</evidence>
<evidence type="ECO:0000313" key="2">
    <source>
        <dbReference type="Proteomes" id="UP000036681"/>
    </source>
</evidence>
<keyword evidence="1" id="KW-1133">Transmembrane helix</keyword>
<proteinExistence type="predicted"/>
<keyword evidence="2" id="KW-1185">Reference proteome</keyword>
<protein>
    <submittedName>
        <fullName evidence="3">Uncharacterized protein</fullName>
    </submittedName>
</protein>
<feature type="transmembrane region" description="Helical" evidence="1">
    <location>
        <begin position="12"/>
        <end position="32"/>
    </location>
</feature>
<keyword evidence="1" id="KW-0812">Transmembrane</keyword>
<name>A0A0M3IXE0_ASCLU</name>
<sequence>MISKGPKSDFIFLQKSIIFIASVLFIFLYYGLLLTELLSSYCCRYRLPSDRIR</sequence>